<dbReference type="OrthoDB" id="10251089at2759"/>
<dbReference type="CDD" id="cd08061">
    <property type="entry name" value="MPN_NPL4"/>
    <property type="match status" value="1"/>
</dbReference>
<dbReference type="GO" id="GO:0008270">
    <property type="term" value="F:zinc ion binding"/>
    <property type="evidence" value="ECO:0007669"/>
    <property type="project" value="UniProtKB-KW"/>
</dbReference>
<protein>
    <recommendedName>
        <fullName evidence="4">Nuclear protein localization protein 4</fullName>
    </recommendedName>
</protein>
<dbReference type="InterPro" id="IPR001876">
    <property type="entry name" value="Znf_RanBP2"/>
</dbReference>
<dbReference type="SUPFAM" id="SSF54236">
    <property type="entry name" value="Ubiquitin-like"/>
    <property type="match status" value="1"/>
</dbReference>
<dbReference type="Pfam" id="PF05021">
    <property type="entry name" value="NPL4"/>
    <property type="match status" value="1"/>
</dbReference>
<keyword evidence="5" id="KW-0479">Metal-binding</keyword>
<comment type="subcellular location">
    <subcellularLocation>
        <location evidence="2">Cytoplasm</location>
        <location evidence="2">Perinuclear region</location>
    </subcellularLocation>
    <subcellularLocation>
        <location evidence="1">Nucleus membrane</location>
        <topology evidence="1">Peripheral membrane protein</topology>
        <orientation evidence="1">Cytoplasmic side</orientation>
    </subcellularLocation>
</comment>
<name>A0A9P5PLJ7_9AGAR</name>
<dbReference type="GO" id="GO:0048471">
    <property type="term" value="C:perinuclear region of cytoplasm"/>
    <property type="evidence" value="ECO:0007669"/>
    <property type="project" value="UniProtKB-SubCell"/>
</dbReference>
<sequence length="664" mass="73310">MLIRVRSKDGNFRHELEPGADAMVLFRKILETSVNPDESTITISNQPRGGETKLLSLKGRTLQSLGLHHGDLVFVHYKEKASDSSSVPESSSSQVAPSTSKDVAQRPWELVQEDPVDVYWRSKDGKIPRQRDAQFCKHGPKGMCDYCMPLEPYDAAYHKEHGVKHLSYHAYLQKITPKSSAAQFIPPLNPLDYRVKVPCPTGNHPSWPSGICTSCQPSAITLQSQPFRMVDHLEIASTDVIDRFLQAWRRTGMQRFGWLIGRYEPYDKVPMGVKAVVEAIHEPPQQGELDGLSLGLPWEDEPRIRNLASKGSTPLTIVGYIFTDLDPTEEDRTKNVYKRHPHSFLMSSLEAIFAATMQCTNPMPSKSSSTGKFSSRLVTAILTGTEDGNIDVSAYQVSEQATAMVAADMIEASVDPGIVRVKEEDRSEDSARYVPDVFFSYKNEYGLEVKKSAKPAFPVEYLMVNVTHGFPQNPVPMFQSTQSQIENRPGLEDQTVERVLSQLATLGAPDVVESRHRKPGEAQKVFELAKWLSDWHLIAFLDTTQLIPPDDMKVLMQVATSPTLMSDPSQLDPLIATDGWQTIMTFTRENAPQQGPNLGGSAMDEDLWEQIPASEQGFDIGGGSGANSGVASGAGTPGTKTCPHCTFENDSGRTDCEVCGLPLA</sequence>
<organism evidence="11 12">
    <name type="scientific">Rhodocollybia butyracea</name>
    <dbReference type="NCBI Taxonomy" id="206335"/>
    <lineage>
        <taxon>Eukaryota</taxon>
        <taxon>Fungi</taxon>
        <taxon>Dikarya</taxon>
        <taxon>Basidiomycota</taxon>
        <taxon>Agaricomycotina</taxon>
        <taxon>Agaricomycetes</taxon>
        <taxon>Agaricomycetidae</taxon>
        <taxon>Agaricales</taxon>
        <taxon>Marasmiineae</taxon>
        <taxon>Omphalotaceae</taxon>
        <taxon>Rhodocollybia</taxon>
    </lineage>
</organism>
<dbReference type="InterPro" id="IPR007717">
    <property type="entry name" value="NPL4_C"/>
</dbReference>
<comment type="similarity">
    <text evidence="3">Belongs to the NPL4 family.</text>
</comment>
<dbReference type="PANTHER" id="PTHR12710">
    <property type="entry name" value="NUCLEAR PROTEIN LOCALIZATION 4"/>
    <property type="match status" value="1"/>
</dbReference>
<dbReference type="GO" id="GO:0031965">
    <property type="term" value="C:nuclear membrane"/>
    <property type="evidence" value="ECO:0007669"/>
    <property type="project" value="UniProtKB-SubCell"/>
</dbReference>
<evidence type="ECO:0000313" key="11">
    <source>
        <dbReference type="EMBL" id="KAF9065422.1"/>
    </source>
</evidence>
<keyword evidence="7" id="KW-0862">Zinc</keyword>
<evidence type="ECO:0000256" key="2">
    <source>
        <dbReference type="ARBA" id="ARBA00004556"/>
    </source>
</evidence>
<evidence type="ECO:0000256" key="9">
    <source>
        <dbReference type="SAM" id="MobiDB-lite"/>
    </source>
</evidence>
<keyword evidence="12" id="KW-1185">Reference proteome</keyword>
<dbReference type="PIRSF" id="PIRSF010052">
    <property type="entry name" value="Polyub_prc_Npl4"/>
    <property type="match status" value="1"/>
</dbReference>
<dbReference type="Proteomes" id="UP000772434">
    <property type="component" value="Unassembled WGS sequence"/>
</dbReference>
<evidence type="ECO:0000256" key="3">
    <source>
        <dbReference type="ARBA" id="ARBA00011025"/>
    </source>
</evidence>
<keyword evidence="6" id="KW-0863">Zinc-finger</keyword>
<evidence type="ECO:0000256" key="4">
    <source>
        <dbReference type="ARBA" id="ARBA00019709"/>
    </source>
</evidence>
<feature type="region of interest" description="Disordered" evidence="9">
    <location>
        <begin position="83"/>
        <end position="104"/>
    </location>
</feature>
<evidence type="ECO:0000256" key="8">
    <source>
        <dbReference type="ARBA" id="ARBA00024703"/>
    </source>
</evidence>
<dbReference type="AlphaFoldDB" id="A0A9P5PLJ7"/>
<evidence type="ECO:0000256" key="5">
    <source>
        <dbReference type="ARBA" id="ARBA00022723"/>
    </source>
</evidence>
<accession>A0A9P5PLJ7</accession>
<dbReference type="InterPro" id="IPR016563">
    <property type="entry name" value="Npl4"/>
</dbReference>
<dbReference type="GO" id="GO:0031625">
    <property type="term" value="F:ubiquitin protein ligase binding"/>
    <property type="evidence" value="ECO:0007669"/>
    <property type="project" value="TreeGrafter"/>
</dbReference>
<evidence type="ECO:0000256" key="7">
    <source>
        <dbReference type="ARBA" id="ARBA00022833"/>
    </source>
</evidence>
<evidence type="ECO:0000313" key="12">
    <source>
        <dbReference type="Proteomes" id="UP000772434"/>
    </source>
</evidence>
<proteinExistence type="inferred from homology"/>
<feature type="compositionally biased region" description="Low complexity" evidence="9">
    <location>
        <begin position="83"/>
        <end position="101"/>
    </location>
</feature>
<dbReference type="GO" id="GO:0043130">
    <property type="term" value="F:ubiquitin binding"/>
    <property type="evidence" value="ECO:0007669"/>
    <property type="project" value="TreeGrafter"/>
</dbReference>
<comment type="function">
    <text evidence="8">Involved in the import of nuclear-targeted proteins into the nucleus and the export of poly(A) RNA out of the nucleus. Has a role in the endoplasmic reticulum-associated degradation (ERAD) pathway.</text>
</comment>
<dbReference type="InterPro" id="IPR007716">
    <property type="entry name" value="NPL4_Zn-bd_put"/>
</dbReference>
<dbReference type="Pfam" id="PF11543">
    <property type="entry name" value="UN_NPL4"/>
    <property type="match status" value="1"/>
</dbReference>
<feature type="domain" description="MPN" evidence="10">
    <location>
        <begin position="233"/>
        <end position="373"/>
    </location>
</feature>
<dbReference type="Pfam" id="PF05020">
    <property type="entry name" value="zf-NPL4"/>
    <property type="match status" value="1"/>
</dbReference>
<evidence type="ECO:0000259" key="10">
    <source>
        <dbReference type="PROSITE" id="PS50249"/>
    </source>
</evidence>
<comment type="caution">
    <text evidence="11">The sequence shown here is derived from an EMBL/GenBank/DDBJ whole genome shotgun (WGS) entry which is preliminary data.</text>
</comment>
<dbReference type="InterPro" id="IPR037518">
    <property type="entry name" value="MPN"/>
</dbReference>
<evidence type="ECO:0000256" key="1">
    <source>
        <dbReference type="ARBA" id="ARBA00004335"/>
    </source>
</evidence>
<dbReference type="PROSITE" id="PS50249">
    <property type="entry name" value="MPN"/>
    <property type="match status" value="1"/>
</dbReference>
<dbReference type="InterPro" id="IPR024682">
    <property type="entry name" value="Npl4_Ub-like_dom"/>
</dbReference>
<reference evidence="11" key="1">
    <citation type="submission" date="2020-11" db="EMBL/GenBank/DDBJ databases">
        <authorList>
            <consortium name="DOE Joint Genome Institute"/>
            <person name="Ahrendt S."/>
            <person name="Riley R."/>
            <person name="Andreopoulos W."/>
            <person name="Labutti K."/>
            <person name="Pangilinan J."/>
            <person name="Ruiz-Duenas F.J."/>
            <person name="Barrasa J.M."/>
            <person name="Sanchez-Garcia M."/>
            <person name="Camarero S."/>
            <person name="Miyauchi S."/>
            <person name="Serrano A."/>
            <person name="Linde D."/>
            <person name="Babiker R."/>
            <person name="Drula E."/>
            <person name="Ayuso-Fernandez I."/>
            <person name="Pacheco R."/>
            <person name="Padilla G."/>
            <person name="Ferreira P."/>
            <person name="Barriuso J."/>
            <person name="Kellner H."/>
            <person name="Castanera R."/>
            <person name="Alfaro M."/>
            <person name="Ramirez L."/>
            <person name="Pisabarro A.G."/>
            <person name="Kuo A."/>
            <person name="Tritt A."/>
            <person name="Lipzen A."/>
            <person name="He G."/>
            <person name="Yan M."/>
            <person name="Ng V."/>
            <person name="Cullen D."/>
            <person name="Martin F."/>
            <person name="Rosso M.-N."/>
            <person name="Henrissat B."/>
            <person name="Hibbett D."/>
            <person name="Martinez A.T."/>
            <person name="Grigoriev I.V."/>
        </authorList>
    </citation>
    <scope>NUCLEOTIDE SEQUENCE</scope>
    <source>
        <strain evidence="11">AH 40177</strain>
    </source>
</reference>
<dbReference type="GO" id="GO:0006511">
    <property type="term" value="P:ubiquitin-dependent protein catabolic process"/>
    <property type="evidence" value="ECO:0007669"/>
    <property type="project" value="InterPro"/>
</dbReference>
<gene>
    <name evidence="11" type="ORF">BDP27DRAFT_59035</name>
</gene>
<dbReference type="SMART" id="SM00547">
    <property type="entry name" value="ZnF_RBZ"/>
    <property type="match status" value="1"/>
</dbReference>
<dbReference type="InterPro" id="IPR029071">
    <property type="entry name" value="Ubiquitin-like_domsf"/>
</dbReference>
<dbReference type="PANTHER" id="PTHR12710:SF0">
    <property type="entry name" value="NUCLEAR PROTEIN LOCALIZATION PROTEIN 4 HOMOLOG"/>
    <property type="match status" value="1"/>
</dbReference>
<dbReference type="EMBL" id="JADNRY010000104">
    <property type="protein sequence ID" value="KAF9065422.1"/>
    <property type="molecule type" value="Genomic_DNA"/>
</dbReference>
<dbReference type="Gene3D" id="3.10.20.90">
    <property type="entry name" value="Phosphatidylinositol 3-kinase Catalytic Subunit, Chain A, domain 1"/>
    <property type="match status" value="1"/>
</dbReference>
<evidence type="ECO:0000256" key="6">
    <source>
        <dbReference type="ARBA" id="ARBA00022771"/>
    </source>
</evidence>